<keyword evidence="9" id="KW-1185">Reference proteome</keyword>
<feature type="compositionally biased region" description="Acidic residues" evidence="6">
    <location>
        <begin position="10"/>
        <end position="23"/>
    </location>
</feature>
<dbReference type="PANTHER" id="PTHR13316:SF0">
    <property type="entry name" value="ZINC FINGER CCHC DOMAIN-CONTAINING PROTEIN 8"/>
    <property type="match status" value="1"/>
</dbReference>
<keyword evidence="4" id="KW-0862">Zinc</keyword>
<evidence type="ECO:0000313" key="8">
    <source>
        <dbReference type="EnsemblMetazoa" id="AALFPA23_022506.P33412"/>
    </source>
</evidence>
<dbReference type="InterPro" id="IPR052115">
    <property type="entry name" value="NEXT_complex_subunit_ZCCHC8"/>
</dbReference>
<sequence length="755" mass="83735">MGTKRKAVDEILEIPSDDDDGNDSDVQIQEKPIPIVTVDDDEDSPKQPTISHSTPVRPSPDGEEQAPRIKTLETPPAPNVSSSSVETKEQQAMPPVDEKMTSDNVLLSMKFRNQELFQLFKGSLSEYLKTTFQLKMGGEEVDIVQQAEQFSIQVLSKTYCQESDPVKAASAECITPVQSKAALPVADKQDTPKANTEGDTAGMFVIDSTPAKTAKGGPIIPSYKKALQKVLDNSPSAAASGDSATKKPKPKQNCWNCDGDHGLKDCKEPRNFAKIDKMKQAFMKTKDRYHVDLEQKYGHIVPGRLTHELRQALGLRKRDLPVHIYRMRLFGYPPGWLEDAKITHSGLQLFNSNGDPVQDSDESDGEVDTVKPTKYDVRKIISFPGFNVDAGDEYIDNSKFYGVPPRMGHQSRDEMIRNLEGTLVQGYRRKKLRLESTAQVDLDRDPADMDLDNPDESYVTLDSVGDCDRLECLVTGSQSSSLPSFNGSIAGQRNPPKMAEDEPEEGEVDEEEEQMHPRNKREQYKTVENGEDESAKDDSLILVEEETEVICLDDTRADSPSLDDLRRKQEELLTQLEAQSPRVNNAPDVSNEDSLLEDVLEAEKLAEEQESNEVTSQSPANPRLIPSRRMFAIGLMGPPPLPAAPPPPSESANADRPPEPEFLNLDEIKMTKTPFIDDPASMGLKKMSLGTPILTPFTPFNTLPCGEAFSKGVSDVINFENLPNSTGKYERMKSLLSKVRNVITAHNGEMDEDSR</sequence>
<name>A0ABM1ZXE6_AEDAL</name>
<dbReference type="GeneID" id="109426682"/>
<evidence type="ECO:0000256" key="6">
    <source>
        <dbReference type="SAM" id="MobiDB-lite"/>
    </source>
</evidence>
<evidence type="ECO:0000313" key="9">
    <source>
        <dbReference type="Proteomes" id="UP000069940"/>
    </source>
</evidence>
<keyword evidence="2" id="KW-0479">Metal-binding</keyword>
<feature type="region of interest" description="Disordered" evidence="6">
    <location>
        <begin position="1"/>
        <end position="97"/>
    </location>
</feature>
<protein>
    <recommendedName>
        <fullName evidence="7">PSP proline-rich domain-containing protein</fullName>
    </recommendedName>
</protein>
<feature type="domain" description="PSP proline-rich" evidence="7">
    <location>
        <begin position="297"/>
        <end position="349"/>
    </location>
</feature>
<reference evidence="8" key="2">
    <citation type="submission" date="2025-05" db="UniProtKB">
        <authorList>
            <consortium name="EnsemblMetazoa"/>
        </authorList>
    </citation>
    <scope>IDENTIFICATION</scope>
    <source>
        <strain evidence="8">Foshan</strain>
    </source>
</reference>
<feature type="region of interest" description="Disordered" evidence="6">
    <location>
        <begin position="477"/>
        <end position="541"/>
    </location>
</feature>
<organism evidence="8 9">
    <name type="scientific">Aedes albopictus</name>
    <name type="common">Asian tiger mosquito</name>
    <name type="synonym">Stegomyia albopicta</name>
    <dbReference type="NCBI Taxonomy" id="7160"/>
    <lineage>
        <taxon>Eukaryota</taxon>
        <taxon>Metazoa</taxon>
        <taxon>Ecdysozoa</taxon>
        <taxon>Arthropoda</taxon>
        <taxon>Hexapoda</taxon>
        <taxon>Insecta</taxon>
        <taxon>Pterygota</taxon>
        <taxon>Neoptera</taxon>
        <taxon>Endopterygota</taxon>
        <taxon>Diptera</taxon>
        <taxon>Nematocera</taxon>
        <taxon>Culicoidea</taxon>
        <taxon>Culicidae</taxon>
        <taxon>Culicinae</taxon>
        <taxon>Aedini</taxon>
        <taxon>Aedes</taxon>
        <taxon>Stegomyia</taxon>
    </lineage>
</organism>
<feature type="compositionally biased region" description="Basic and acidic residues" evidence="6">
    <location>
        <begin position="514"/>
        <end position="525"/>
    </location>
</feature>
<keyword evidence="3" id="KW-0863">Zinc-finger</keyword>
<keyword evidence="5" id="KW-0539">Nucleus</keyword>
<dbReference type="RefSeq" id="XP_029725544.2">
    <property type="nucleotide sequence ID" value="XM_029869684.2"/>
</dbReference>
<evidence type="ECO:0000256" key="5">
    <source>
        <dbReference type="ARBA" id="ARBA00023242"/>
    </source>
</evidence>
<evidence type="ECO:0000256" key="1">
    <source>
        <dbReference type="ARBA" id="ARBA00004123"/>
    </source>
</evidence>
<proteinExistence type="predicted"/>
<evidence type="ECO:0000256" key="3">
    <source>
        <dbReference type="ARBA" id="ARBA00022771"/>
    </source>
</evidence>
<dbReference type="PANTHER" id="PTHR13316">
    <property type="entry name" value="ZINC FINGER, CCHC DOMAIN CONTAINING 8"/>
    <property type="match status" value="1"/>
</dbReference>
<feature type="region of interest" description="Disordered" evidence="6">
    <location>
        <begin position="636"/>
        <end position="661"/>
    </location>
</feature>
<comment type="subcellular location">
    <subcellularLocation>
        <location evidence="1">Nucleus</location>
    </subcellularLocation>
</comment>
<dbReference type="InterPro" id="IPR006568">
    <property type="entry name" value="PSP_pro-rich"/>
</dbReference>
<feature type="region of interest" description="Disordered" evidence="6">
    <location>
        <begin position="234"/>
        <end position="260"/>
    </location>
</feature>
<feature type="compositionally biased region" description="Polar residues" evidence="6">
    <location>
        <begin position="477"/>
        <end position="491"/>
    </location>
</feature>
<evidence type="ECO:0000259" key="7">
    <source>
        <dbReference type="SMART" id="SM00581"/>
    </source>
</evidence>
<feature type="compositionally biased region" description="Acidic residues" evidence="6">
    <location>
        <begin position="501"/>
        <end position="513"/>
    </location>
</feature>
<dbReference type="Proteomes" id="UP000069940">
    <property type="component" value="Unassembled WGS sequence"/>
</dbReference>
<dbReference type="Pfam" id="PF04046">
    <property type="entry name" value="PSP"/>
    <property type="match status" value="1"/>
</dbReference>
<dbReference type="SMART" id="SM00581">
    <property type="entry name" value="PSP"/>
    <property type="match status" value="1"/>
</dbReference>
<dbReference type="EnsemblMetazoa" id="AALFPA23_022506.R33412">
    <property type="protein sequence ID" value="AALFPA23_022506.P33412"/>
    <property type="gene ID" value="AALFPA23_022506"/>
</dbReference>
<feature type="compositionally biased region" description="Polar residues" evidence="6">
    <location>
        <begin position="46"/>
        <end position="56"/>
    </location>
</feature>
<accession>A0ABM1ZXE6</accession>
<evidence type="ECO:0000256" key="4">
    <source>
        <dbReference type="ARBA" id="ARBA00022833"/>
    </source>
</evidence>
<evidence type="ECO:0000256" key="2">
    <source>
        <dbReference type="ARBA" id="ARBA00022723"/>
    </source>
</evidence>
<reference evidence="9" key="1">
    <citation type="journal article" date="2015" name="Proc. Natl. Acad. Sci. U.S.A.">
        <title>Genome sequence of the Asian Tiger mosquito, Aedes albopictus, reveals insights into its biology, genetics, and evolution.</title>
        <authorList>
            <person name="Chen X.G."/>
            <person name="Jiang X."/>
            <person name="Gu J."/>
            <person name="Xu M."/>
            <person name="Wu Y."/>
            <person name="Deng Y."/>
            <person name="Zhang C."/>
            <person name="Bonizzoni M."/>
            <person name="Dermauw W."/>
            <person name="Vontas J."/>
            <person name="Armbruster P."/>
            <person name="Huang X."/>
            <person name="Yang Y."/>
            <person name="Zhang H."/>
            <person name="He W."/>
            <person name="Peng H."/>
            <person name="Liu Y."/>
            <person name="Wu K."/>
            <person name="Chen J."/>
            <person name="Lirakis M."/>
            <person name="Topalis P."/>
            <person name="Van Leeuwen T."/>
            <person name="Hall A.B."/>
            <person name="Jiang X."/>
            <person name="Thorpe C."/>
            <person name="Mueller R.L."/>
            <person name="Sun C."/>
            <person name="Waterhouse R.M."/>
            <person name="Yan G."/>
            <person name="Tu Z.J."/>
            <person name="Fang X."/>
            <person name="James A.A."/>
        </authorList>
    </citation>
    <scope>NUCLEOTIDE SEQUENCE [LARGE SCALE GENOMIC DNA]</scope>
    <source>
        <strain evidence="9">Foshan</strain>
    </source>
</reference>
<feature type="compositionally biased region" description="Pro residues" evidence="6">
    <location>
        <begin position="637"/>
        <end position="649"/>
    </location>
</feature>